<dbReference type="HOGENOM" id="CLU_2822416_0_0_4"/>
<evidence type="ECO:0000313" key="1">
    <source>
        <dbReference type="EMBL" id="AIL32222.1"/>
    </source>
</evidence>
<dbReference type="KEGG" id="bpsi:IX83_01855"/>
<reference evidence="1 2" key="1">
    <citation type="journal article" date="2014" name="BMC Genomics">
        <title>A genomic perspective on a new bacterial genus and species from the Alcaligenaceae family, Basilea psittacipulmonis.</title>
        <authorList>
            <person name="Whiteson K.L."/>
            <person name="Hernandez D."/>
            <person name="Lazarevic V."/>
            <person name="Gaia N."/>
            <person name="Farinelli L."/>
            <person name="Francois P."/>
            <person name="Pilo P."/>
            <person name="Frey J."/>
            <person name="Schrenzel J."/>
        </authorList>
    </citation>
    <scope>NUCLEOTIDE SEQUENCE [LARGE SCALE GENOMIC DNA]</scope>
    <source>
        <strain evidence="1 2">DSM 24701</strain>
    </source>
</reference>
<accession>A0A077DFU2</accession>
<protein>
    <submittedName>
        <fullName evidence="1">Uncharacterized protein</fullName>
    </submittedName>
</protein>
<dbReference type="AlphaFoldDB" id="A0A077DFU2"/>
<dbReference type="Proteomes" id="UP000028945">
    <property type="component" value="Chromosome"/>
</dbReference>
<organism evidence="1 2">
    <name type="scientific">Basilea psittacipulmonis DSM 24701</name>
    <dbReference type="NCBI Taxonomy" id="1072685"/>
    <lineage>
        <taxon>Bacteria</taxon>
        <taxon>Pseudomonadati</taxon>
        <taxon>Pseudomonadota</taxon>
        <taxon>Betaproteobacteria</taxon>
        <taxon>Burkholderiales</taxon>
        <taxon>Alcaligenaceae</taxon>
        <taxon>Basilea</taxon>
    </lineage>
</organism>
<keyword evidence="2" id="KW-1185">Reference proteome</keyword>
<dbReference type="STRING" id="1072685.IX83_01855"/>
<dbReference type="EMBL" id="CP009238">
    <property type="protein sequence ID" value="AIL32222.1"/>
    <property type="molecule type" value="Genomic_DNA"/>
</dbReference>
<sequence length="66" mass="7253">MWRWGEDEAMMNACGCIYVDKRVFEVGMVNEGCKDGWDEAVINACGCIFVDKSVVGRINEGDAAMG</sequence>
<gene>
    <name evidence="1" type="ORF">IX83_01855</name>
</gene>
<name>A0A077DFU2_9BURK</name>
<evidence type="ECO:0000313" key="2">
    <source>
        <dbReference type="Proteomes" id="UP000028945"/>
    </source>
</evidence>
<proteinExistence type="predicted"/>